<keyword evidence="3" id="KW-1185">Reference proteome</keyword>
<sequence length="273" mass="30615">MLHPRGLLAVLAVLSVVSGTAFADGPSCLERSWDEPGDARVLDEPLSLGDRAALLSWGAEVGKHSWNHYQCARLSELPGSALCLFSHGGMMNQVFERMVGDVEIPRSRHRQGNRLLGVDLRVEQIEQVAYDELPPCLVAERHFRATPLVELKQAGVDNVVASAWGNLATIEHELLHAQYFSDPRYKTVVHSFWRERLSEEQRGQVRRELGAQYDPANEDLMVNEFQAYVLQSTPRGWLLAERERWRALLLSDLEQAGTAPLALSSRLTASEPR</sequence>
<evidence type="ECO:0000256" key="1">
    <source>
        <dbReference type="SAM" id="SignalP"/>
    </source>
</evidence>
<dbReference type="Proteomes" id="UP000480684">
    <property type="component" value="Unassembled WGS sequence"/>
</dbReference>
<comment type="caution">
    <text evidence="2">The sequence shown here is derived from an EMBL/GenBank/DDBJ whole genome shotgun (WGS) entry which is preliminary data.</text>
</comment>
<organism evidence="2 3">
    <name type="scientific">Magnetospirillum aberrantis SpK</name>
    <dbReference type="NCBI Taxonomy" id="908842"/>
    <lineage>
        <taxon>Bacteria</taxon>
        <taxon>Pseudomonadati</taxon>
        <taxon>Pseudomonadota</taxon>
        <taxon>Alphaproteobacteria</taxon>
        <taxon>Rhodospirillales</taxon>
        <taxon>Rhodospirillaceae</taxon>
        <taxon>Magnetospirillum</taxon>
    </lineage>
</organism>
<keyword evidence="1" id="KW-0732">Signal</keyword>
<dbReference type="RefSeq" id="WP_163679452.1">
    <property type="nucleotide sequence ID" value="NZ_JAAIYP010000038.1"/>
</dbReference>
<proteinExistence type="predicted"/>
<evidence type="ECO:0000313" key="2">
    <source>
        <dbReference type="EMBL" id="NFV80708.1"/>
    </source>
</evidence>
<feature type="chain" id="PRO_5028869246" evidence="1">
    <location>
        <begin position="24"/>
        <end position="273"/>
    </location>
</feature>
<evidence type="ECO:0000313" key="3">
    <source>
        <dbReference type="Proteomes" id="UP000480684"/>
    </source>
</evidence>
<feature type="signal peptide" evidence="1">
    <location>
        <begin position="1"/>
        <end position="23"/>
    </location>
</feature>
<reference evidence="2 3" key="1">
    <citation type="submission" date="2020-02" db="EMBL/GenBank/DDBJ databases">
        <authorList>
            <person name="Dziuba M."/>
            <person name="Kuznetsov B."/>
            <person name="Mardanov A."/>
            <person name="Ravin N."/>
            <person name="Grouzdev D."/>
        </authorList>
    </citation>
    <scope>NUCLEOTIDE SEQUENCE [LARGE SCALE GENOMIC DNA]</scope>
    <source>
        <strain evidence="2 3">SpK</strain>
    </source>
</reference>
<dbReference type="AlphaFoldDB" id="A0A7C9UUG9"/>
<gene>
    <name evidence="2" type="ORF">G4223_11375</name>
</gene>
<name>A0A7C9UUG9_9PROT</name>
<accession>A0A7C9UUG9</accession>
<dbReference type="EMBL" id="JAAIYP010000038">
    <property type="protein sequence ID" value="NFV80708.1"/>
    <property type="molecule type" value="Genomic_DNA"/>
</dbReference>
<protein>
    <submittedName>
        <fullName evidence="2">Uncharacterized protein</fullName>
    </submittedName>
</protein>